<evidence type="ECO:0000256" key="1">
    <source>
        <dbReference type="ARBA" id="ARBA00000085"/>
    </source>
</evidence>
<dbReference type="PANTHER" id="PTHR45436">
    <property type="entry name" value="SENSOR HISTIDINE KINASE YKOH"/>
    <property type="match status" value="1"/>
</dbReference>
<evidence type="ECO:0000256" key="2">
    <source>
        <dbReference type="ARBA" id="ARBA00012438"/>
    </source>
</evidence>
<evidence type="ECO:0000256" key="8">
    <source>
        <dbReference type="SAM" id="Phobius"/>
    </source>
</evidence>
<dbReference type="InterPro" id="IPR050428">
    <property type="entry name" value="TCS_sensor_his_kinase"/>
</dbReference>
<dbReference type="Pfam" id="PF00512">
    <property type="entry name" value="HisKA"/>
    <property type="match status" value="1"/>
</dbReference>
<keyword evidence="6 10" id="KW-0418">Kinase</keyword>
<keyword evidence="11" id="KW-1185">Reference proteome</keyword>
<dbReference type="Proteomes" id="UP000664144">
    <property type="component" value="Unassembled WGS sequence"/>
</dbReference>
<dbReference type="Pfam" id="PF02518">
    <property type="entry name" value="HATPase_c"/>
    <property type="match status" value="1"/>
</dbReference>
<dbReference type="GO" id="GO:0005886">
    <property type="term" value="C:plasma membrane"/>
    <property type="evidence" value="ECO:0007669"/>
    <property type="project" value="TreeGrafter"/>
</dbReference>
<dbReference type="CDD" id="cd00082">
    <property type="entry name" value="HisKA"/>
    <property type="match status" value="1"/>
</dbReference>
<keyword evidence="8" id="KW-0472">Membrane</keyword>
<dbReference type="EC" id="2.7.13.3" evidence="2"/>
<dbReference type="EMBL" id="JAFLQZ010000001">
    <property type="protein sequence ID" value="MBO0356639.1"/>
    <property type="molecule type" value="Genomic_DNA"/>
</dbReference>
<dbReference type="SUPFAM" id="SSF47384">
    <property type="entry name" value="Homodimeric domain of signal transducing histidine kinase"/>
    <property type="match status" value="1"/>
</dbReference>
<dbReference type="Gene3D" id="3.30.565.10">
    <property type="entry name" value="Histidine kinase-like ATPase, C-terminal domain"/>
    <property type="match status" value="1"/>
</dbReference>
<dbReference type="SMART" id="SM00387">
    <property type="entry name" value="HATPase_c"/>
    <property type="match status" value="1"/>
</dbReference>
<keyword evidence="3" id="KW-0597">Phosphoprotein</keyword>
<feature type="domain" description="Histidine kinase" evidence="9">
    <location>
        <begin position="222"/>
        <end position="432"/>
    </location>
</feature>
<dbReference type="InterPro" id="IPR036097">
    <property type="entry name" value="HisK_dim/P_sf"/>
</dbReference>
<dbReference type="AlphaFoldDB" id="A0A939ERV5"/>
<gene>
    <name evidence="10" type="ORF">J0X19_01655</name>
</gene>
<name>A0A939ERV5_9BACT</name>
<evidence type="ECO:0000256" key="5">
    <source>
        <dbReference type="ARBA" id="ARBA00022692"/>
    </source>
</evidence>
<evidence type="ECO:0000256" key="6">
    <source>
        <dbReference type="ARBA" id="ARBA00022777"/>
    </source>
</evidence>
<keyword evidence="4" id="KW-0808">Transferase</keyword>
<dbReference type="InterPro" id="IPR005467">
    <property type="entry name" value="His_kinase_dom"/>
</dbReference>
<evidence type="ECO:0000256" key="7">
    <source>
        <dbReference type="ARBA" id="ARBA00022989"/>
    </source>
</evidence>
<dbReference type="PROSITE" id="PS50109">
    <property type="entry name" value="HIS_KIN"/>
    <property type="match status" value="1"/>
</dbReference>
<evidence type="ECO:0000256" key="3">
    <source>
        <dbReference type="ARBA" id="ARBA00022553"/>
    </source>
</evidence>
<dbReference type="InterPro" id="IPR036890">
    <property type="entry name" value="HATPase_C_sf"/>
</dbReference>
<accession>A0A939ERV5</accession>
<reference evidence="10" key="1">
    <citation type="submission" date="2021-03" db="EMBL/GenBank/DDBJ databases">
        <authorList>
            <person name="Kim M.K."/>
        </authorList>
    </citation>
    <scope>NUCLEOTIDE SEQUENCE</scope>
    <source>
        <strain evidence="10">BT186</strain>
    </source>
</reference>
<dbReference type="InterPro" id="IPR003661">
    <property type="entry name" value="HisK_dim/P_dom"/>
</dbReference>
<evidence type="ECO:0000256" key="4">
    <source>
        <dbReference type="ARBA" id="ARBA00022679"/>
    </source>
</evidence>
<keyword evidence="7 8" id="KW-1133">Transmembrane helix</keyword>
<organism evidence="10 11">
    <name type="scientific">Hymenobacter telluris</name>
    <dbReference type="NCBI Taxonomy" id="2816474"/>
    <lineage>
        <taxon>Bacteria</taxon>
        <taxon>Pseudomonadati</taxon>
        <taxon>Bacteroidota</taxon>
        <taxon>Cytophagia</taxon>
        <taxon>Cytophagales</taxon>
        <taxon>Hymenobacteraceae</taxon>
        <taxon>Hymenobacter</taxon>
    </lineage>
</organism>
<sequence length="432" mass="49109">MKLLTRTTLIFLLYASVVAGVGSFVYYSLIHKLYYAYVDRTLSRRKLRVQKALRLYLHSPTDLAYWHQLDHNVEFVPLRALPARRSDQFSIRPMFNELTGQQQPYRQLAVPVVFQQRPYELQIRLSLLDTQSLLLRIVVAGAGLFGVLGLGMFGLQLVLNRRLWQPFYTLLEQLQQYKLNRNQSITLPATPVREFRELHEAVQLLLRQNQRVYRYQKEFTENAAHEIQTPLAIMRTHLDLLVQAPGLTEEQAGYIENLMGVTQRLTHLTKSLLLLAQLDNHLYFPAETVDVAATVRTQLAQLQHQLAARSIRLETEIAGSVPMRIHRGLLEVLVSNLLVNAIRHNVAQGDLVVRLTPEALTVENTGQAQSLQDAGLFGRFHKATDSPAESAGLGLALVLQICSNCGLPLRYTYVAPGRHRQQVQLRLSSEEG</sequence>
<protein>
    <recommendedName>
        <fullName evidence="2">histidine kinase</fullName>
        <ecNumber evidence="2">2.7.13.3</ecNumber>
    </recommendedName>
</protein>
<dbReference type="GO" id="GO:0000155">
    <property type="term" value="F:phosphorelay sensor kinase activity"/>
    <property type="evidence" value="ECO:0007669"/>
    <property type="project" value="InterPro"/>
</dbReference>
<dbReference type="SUPFAM" id="SSF55874">
    <property type="entry name" value="ATPase domain of HSP90 chaperone/DNA topoisomerase II/histidine kinase"/>
    <property type="match status" value="1"/>
</dbReference>
<dbReference type="SMART" id="SM00388">
    <property type="entry name" value="HisKA"/>
    <property type="match status" value="1"/>
</dbReference>
<evidence type="ECO:0000259" key="9">
    <source>
        <dbReference type="PROSITE" id="PS50109"/>
    </source>
</evidence>
<feature type="transmembrane region" description="Helical" evidence="8">
    <location>
        <begin position="12"/>
        <end position="38"/>
    </location>
</feature>
<dbReference type="PANTHER" id="PTHR45436:SF5">
    <property type="entry name" value="SENSOR HISTIDINE KINASE TRCS"/>
    <property type="match status" value="1"/>
</dbReference>
<dbReference type="InterPro" id="IPR003594">
    <property type="entry name" value="HATPase_dom"/>
</dbReference>
<keyword evidence="5 8" id="KW-0812">Transmembrane</keyword>
<dbReference type="RefSeq" id="WP_206980138.1">
    <property type="nucleotide sequence ID" value="NZ_JAFLQZ010000001.1"/>
</dbReference>
<comment type="caution">
    <text evidence="10">The sequence shown here is derived from an EMBL/GenBank/DDBJ whole genome shotgun (WGS) entry which is preliminary data.</text>
</comment>
<comment type="catalytic activity">
    <reaction evidence="1">
        <text>ATP + protein L-histidine = ADP + protein N-phospho-L-histidine.</text>
        <dbReference type="EC" id="2.7.13.3"/>
    </reaction>
</comment>
<evidence type="ECO:0000313" key="10">
    <source>
        <dbReference type="EMBL" id="MBO0356639.1"/>
    </source>
</evidence>
<evidence type="ECO:0000313" key="11">
    <source>
        <dbReference type="Proteomes" id="UP000664144"/>
    </source>
</evidence>
<proteinExistence type="predicted"/>
<dbReference type="Gene3D" id="1.10.287.130">
    <property type="match status" value="1"/>
</dbReference>
<feature type="transmembrane region" description="Helical" evidence="8">
    <location>
        <begin position="133"/>
        <end position="159"/>
    </location>
</feature>